<organism evidence="1">
    <name type="scientific">Schistosoma haematobium</name>
    <name type="common">Blood fluke</name>
    <dbReference type="NCBI Taxonomy" id="6185"/>
    <lineage>
        <taxon>Eukaryota</taxon>
        <taxon>Metazoa</taxon>
        <taxon>Spiralia</taxon>
        <taxon>Lophotrochozoa</taxon>
        <taxon>Platyhelminthes</taxon>
        <taxon>Trematoda</taxon>
        <taxon>Digenea</taxon>
        <taxon>Strigeidida</taxon>
        <taxon>Schistosomatoidea</taxon>
        <taxon>Schistosomatidae</taxon>
        <taxon>Schistosoma</taxon>
    </lineage>
</organism>
<proteinExistence type="predicted"/>
<sequence length="122" mass="14597">MFYLEYSVYNSISYLLPFNFFNKFLENCFVKSYKLKLCLILFMIGTTRIPNDNEEIRMELENTPIMYEEIEPTFKQKQKWISQISQGDLPWIHGLNRAGVNQKPYNTLGRERRFFCNPMGCV</sequence>
<accession>A0A095CC39</accession>
<dbReference type="AlphaFoldDB" id="A0A095CC39"/>
<dbReference type="EMBL" id="KL251377">
    <property type="protein sequence ID" value="KGB40128.1"/>
    <property type="molecule type" value="Genomic_DNA"/>
</dbReference>
<gene>
    <name evidence="1" type="ORF">MS3_08588</name>
</gene>
<protein>
    <submittedName>
        <fullName evidence="1">Uncharacterized protein</fullName>
    </submittedName>
</protein>
<reference evidence="1" key="1">
    <citation type="journal article" date="2012" name="Nat. Genet.">
        <title>Whole-genome sequence of Schistosoma haematobium.</title>
        <authorList>
            <person name="Young N.D."/>
            <person name="Jex A.R."/>
            <person name="Li B."/>
            <person name="Liu S."/>
            <person name="Yang L."/>
            <person name="Xiong Z."/>
            <person name="Li Y."/>
            <person name="Cantacessi C."/>
            <person name="Hall R.S."/>
            <person name="Xu X."/>
            <person name="Chen F."/>
            <person name="Wu X."/>
            <person name="Zerlotini A."/>
            <person name="Oliveira G."/>
            <person name="Hofmann A."/>
            <person name="Zhang G."/>
            <person name="Fang X."/>
            <person name="Kang Y."/>
            <person name="Campbell B.E."/>
            <person name="Loukas A."/>
            <person name="Ranganathan S."/>
            <person name="Rollinson D."/>
            <person name="Rinaldi G."/>
            <person name="Brindley P.J."/>
            <person name="Yang H."/>
            <person name="Wang J."/>
            <person name="Wang J."/>
            <person name="Gasser R.B."/>
        </authorList>
    </citation>
    <scope>NUCLEOTIDE SEQUENCE [LARGE SCALE GENOMIC DNA]</scope>
</reference>
<name>A0A095CC39_SCHHA</name>
<evidence type="ECO:0000313" key="1">
    <source>
        <dbReference type="EMBL" id="KGB40128.1"/>
    </source>
</evidence>